<dbReference type="Pfam" id="PF00106">
    <property type="entry name" value="adh_short"/>
    <property type="match status" value="1"/>
</dbReference>
<reference evidence="5" key="1">
    <citation type="journal article" date="2017" name="BMC Genomics">
        <title>Gapless genome assembly of Colletotrichum higginsianum reveals chromosome structure and association of transposable elements with secondary metabolite gene clusters.</title>
        <authorList>
            <person name="Dallery J.-F."/>
            <person name="Lapalu N."/>
            <person name="Zampounis A."/>
            <person name="Pigne S."/>
            <person name="Luyten I."/>
            <person name="Amselem J."/>
            <person name="Wittenberg A.H.J."/>
            <person name="Zhou S."/>
            <person name="de Queiroz M.V."/>
            <person name="Robin G.P."/>
            <person name="Auger A."/>
            <person name="Hainaut M."/>
            <person name="Henrissat B."/>
            <person name="Kim K.-T."/>
            <person name="Lee Y.-H."/>
            <person name="Lespinet O."/>
            <person name="Schwartz D.C."/>
            <person name="Thon M.R."/>
            <person name="O'Connell R.J."/>
        </authorList>
    </citation>
    <scope>NUCLEOTIDE SEQUENCE [LARGE SCALE GENOMIC DNA]</scope>
    <source>
        <strain evidence="5">IMI 349063</strain>
    </source>
</reference>
<keyword evidence="5" id="KW-1185">Reference proteome</keyword>
<dbReference type="InterPro" id="IPR002347">
    <property type="entry name" value="SDR_fam"/>
</dbReference>
<dbReference type="Proteomes" id="UP000092177">
    <property type="component" value="Chromosome 4"/>
</dbReference>
<keyword evidence="2" id="KW-0521">NADP</keyword>
<dbReference type="KEGG" id="chig:CH63R_06684"/>
<dbReference type="VEuPathDB" id="FungiDB:CH63R_06684"/>
<dbReference type="PRINTS" id="PR00081">
    <property type="entry name" value="GDHRDH"/>
</dbReference>
<evidence type="ECO:0000313" key="4">
    <source>
        <dbReference type="EMBL" id="OBR10992.1"/>
    </source>
</evidence>
<comment type="caution">
    <text evidence="4">The sequence shown here is derived from an EMBL/GenBank/DDBJ whole genome shotgun (WGS) entry which is preliminary data.</text>
</comment>
<evidence type="ECO:0000256" key="2">
    <source>
        <dbReference type="ARBA" id="ARBA00022857"/>
    </source>
</evidence>
<dbReference type="EMBL" id="LTAN01000004">
    <property type="protein sequence ID" value="OBR10992.1"/>
    <property type="molecule type" value="Genomic_DNA"/>
</dbReference>
<proteinExistence type="inferred from homology"/>
<sequence>MSSSQTYLISGANRGIGRGFVAALLQRPSTTVIAGVRDPSSPVSQSLTSLPKAEGSALILVKIDVSAASDAAAAVSSLQKDHGIAAVDVVIANAGVASPNGRTIDIVPETALQLFAVNAVGPVTLVSATAPLLRASTREGGPVFMGVSSSLASIGAQASIYEAFAANVAPYGASKSALNWFVQRLHLEEPWLTSFACHPGVVRTDMNSSMGDDVLESIGAISVEESVGSMIALLDTASRKTTGGSFKSYDGSTLPW</sequence>
<gene>
    <name evidence="4" type="ORF">CH63R_06684</name>
</gene>
<dbReference type="InterPro" id="IPR036291">
    <property type="entry name" value="NAD(P)-bd_dom_sf"/>
</dbReference>
<dbReference type="PANTHER" id="PTHR43544">
    <property type="entry name" value="SHORT-CHAIN DEHYDROGENASE/REDUCTASE"/>
    <property type="match status" value="1"/>
</dbReference>
<dbReference type="InterPro" id="IPR051468">
    <property type="entry name" value="Fungal_SecMetab_SDRs"/>
</dbReference>
<evidence type="ECO:0000256" key="1">
    <source>
        <dbReference type="ARBA" id="ARBA00006484"/>
    </source>
</evidence>
<dbReference type="AlphaFoldDB" id="A0A1B7YG81"/>
<accession>A0A1B7YG81</accession>
<evidence type="ECO:0000313" key="5">
    <source>
        <dbReference type="Proteomes" id="UP000092177"/>
    </source>
</evidence>
<dbReference type="GO" id="GO:0016491">
    <property type="term" value="F:oxidoreductase activity"/>
    <property type="evidence" value="ECO:0007669"/>
    <property type="project" value="UniProtKB-KW"/>
</dbReference>
<dbReference type="RefSeq" id="XP_018159509.1">
    <property type="nucleotide sequence ID" value="XM_018301659.1"/>
</dbReference>
<dbReference type="OrthoDB" id="9876299at2759"/>
<dbReference type="GeneID" id="28865766"/>
<protein>
    <submittedName>
        <fullName evidence="4">Aflatoxin biosynthesis ketoreductase nor-1</fullName>
    </submittedName>
</protein>
<keyword evidence="3" id="KW-0560">Oxidoreductase</keyword>
<dbReference type="Gene3D" id="3.40.50.720">
    <property type="entry name" value="NAD(P)-binding Rossmann-like Domain"/>
    <property type="match status" value="1"/>
</dbReference>
<organism evidence="4 5">
    <name type="scientific">Colletotrichum higginsianum (strain IMI 349063)</name>
    <name type="common">Crucifer anthracnose fungus</name>
    <dbReference type="NCBI Taxonomy" id="759273"/>
    <lineage>
        <taxon>Eukaryota</taxon>
        <taxon>Fungi</taxon>
        <taxon>Dikarya</taxon>
        <taxon>Ascomycota</taxon>
        <taxon>Pezizomycotina</taxon>
        <taxon>Sordariomycetes</taxon>
        <taxon>Hypocreomycetidae</taxon>
        <taxon>Glomerellales</taxon>
        <taxon>Glomerellaceae</taxon>
        <taxon>Colletotrichum</taxon>
        <taxon>Colletotrichum destructivum species complex</taxon>
    </lineage>
</organism>
<dbReference type="GO" id="GO:0005737">
    <property type="term" value="C:cytoplasm"/>
    <property type="evidence" value="ECO:0007669"/>
    <property type="project" value="TreeGrafter"/>
</dbReference>
<dbReference type="PANTHER" id="PTHR43544:SF7">
    <property type="entry name" value="NADB-LER2"/>
    <property type="match status" value="1"/>
</dbReference>
<comment type="similarity">
    <text evidence="1">Belongs to the short-chain dehydrogenases/reductases (SDR) family.</text>
</comment>
<dbReference type="SUPFAM" id="SSF51735">
    <property type="entry name" value="NAD(P)-binding Rossmann-fold domains"/>
    <property type="match status" value="1"/>
</dbReference>
<evidence type="ECO:0000256" key="3">
    <source>
        <dbReference type="ARBA" id="ARBA00023002"/>
    </source>
</evidence>
<name>A0A1B7YG81_COLHI</name>